<dbReference type="AlphaFoldDB" id="A0A840CN75"/>
<organism evidence="11 12">
    <name type="scientific">Dysgonomonas hofstadii</name>
    <dbReference type="NCBI Taxonomy" id="637886"/>
    <lineage>
        <taxon>Bacteria</taxon>
        <taxon>Pseudomonadati</taxon>
        <taxon>Bacteroidota</taxon>
        <taxon>Bacteroidia</taxon>
        <taxon>Bacteroidales</taxon>
        <taxon>Dysgonomonadaceae</taxon>
        <taxon>Dysgonomonas</taxon>
    </lineage>
</organism>
<feature type="transmembrane region" description="Helical" evidence="10">
    <location>
        <begin position="94"/>
        <end position="114"/>
    </location>
</feature>
<evidence type="ECO:0000256" key="9">
    <source>
        <dbReference type="ARBA" id="ARBA00023136"/>
    </source>
</evidence>
<dbReference type="RefSeq" id="WP_221232977.1">
    <property type="nucleotide sequence ID" value="NZ_JACIEP010000006.1"/>
</dbReference>
<evidence type="ECO:0000256" key="6">
    <source>
        <dbReference type="ARBA" id="ARBA00022475"/>
    </source>
</evidence>
<gene>
    <name evidence="11" type="ORF">GGR21_002040</name>
</gene>
<evidence type="ECO:0000313" key="11">
    <source>
        <dbReference type="EMBL" id="MBB4036139.1"/>
    </source>
</evidence>
<comment type="caution">
    <text evidence="11">The sequence shown here is derived from an EMBL/GenBank/DDBJ whole genome shotgun (WGS) entry which is preliminary data.</text>
</comment>
<dbReference type="GO" id="GO:0034257">
    <property type="term" value="F:nicotinamide riboside transmembrane transporter activity"/>
    <property type="evidence" value="ECO:0007669"/>
    <property type="project" value="InterPro"/>
</dbReference>
<comment type="function">
    <text evidence="1">Required for nicotinamide riboside transport across the inner membrane.</text>
</comment>
<evidence type="ECO:0000256" key="5">
    <source>
        <dbReference type="ARBA" id="ARBA00022448"/>
    </source>
</evidence>
<comment type="similarity">
    <text evidence="3">Belongs to the nicotinamide ribonucleoside (NR) uptake permease (TC 4.B.1) family.</text>
</comment>
<dbReference type="PANTHER" id="PTHR36122">
    <property type="entry name" value="NICOTINAMIDE RIBOSIDE TRANSPORTER PNUC"/>
    <property type="match status" value="1"/>
</dbReference>
<evidence type="ECO:0000313" key="12">
    <source>
        <dbReference type="Proteomes" id="UP000555103"/>
    </source>
</evidence>
<sequence length="196" mass="22701">MTDFLENNWISIAGAAIGLIFLYLEYKASKWMWAASIIMAAFFIYIYYRTELYASMGIYIYFFFASVYGWIMWLTRNREENTGDDIISQVDKKYIPSIIGAIFVVAAMIYLILIRFSGNYALITIGDALSTALNIVALWMISRKWAEQWLLVIPANLISGILLFAQHDIMSGSMFIIYFIVSIFGYRNWRRMIKAS</sequence>
<dbReference type="InterPro" id="IPR006419">
    <property type="entry name" value="NMN_transpt_PnuC"/>
</dbReference>
<keyword evidence="9 10" id="KW-0472">Membrane</keyword>
<feature type="transmembrane region" description="Helical" evidence="10">
    <location>
        <begin position="54"/>
        <end position="73"/>
    </location>
</feature>
<keyword evidence="7 10" id="KW-0812">Transmembrane</keyword>
<dbReference type="Pfam" id="PF04973">
    <property type="entry name" value="NMN_transporter"/>
    <property type="match status" value="1"/>
</dbReference>
<accession>A0A840CN75</accession>
<dbReference type="EMBL" id="JACIEP010000006">
    <property type="protein sequence ID" value="MBB4036139.1"/>
    <property type="molecule type" value="Genomic_DNA"/>
</dbReference>
<evidence type="ECO:0000256" key="4">
    <source>
        <dbReference type="ARBA" id="ARBA00017522"/>
    </source>
</evidence>
<dbReference type="NCBIfam" id="TIGR01528">
    <property type="entry name" value="NMN_trans_PnuC"/>
    <property type="match status" value="1"/>
</dbReference>
<feature type="transmembrane region" description="Helical" evidence="10">
    <location>
        <begin position="148"/>
        <end position="165"/>
    </location>
</feature>
<evidence type="ECO:0000256" key="7">
    <source>
        <dbReference type="ARBA" id="ARBA00022692"/>
    </source>
</evidence>
<evidence type="ECO:0000256" key="1">
    <source>
        <dbReference type="ARBA" id="ARBA00002672"/>
    </source>
</evidence>
<dbReference type="GO" id="GO:0005886">
    <property type="term" value="C:plasma membrane"/>
    <property type="evidence" value="ECO:0007669"/>
    <property type="project" value="UniProtKB-SubCell"/>
</dbReference>
<evidence type="ECO:0000256" key="8">
    <source>
        <dbReference type="ARBA" id="ARBA00022989"/>
    </source>
</evidence>
<feature type="transmembrane region" description="Helical" evidence="10">
    <location>
        <begin position="31"/>
        <end position="48"/>
    </location>
</feature>
<name>A0A840CN75_9BACT</name>
<evidence type="ECO:0000256" key="10">
    <source>
        <dbReference type="SAM" id="Phobius"/>
    </source>
</evidence>
<keyword evidence="12" id="KW-1185">Reference proteome</keyword>
<proteinExistence type="inferred from homology"/>
<feature type="transmembrane region" description="Helical" evidence="10">
    <location>
        <begin position="171"/>
        <end position="189"/>
    </location>
</feature>
<comment type="subcellular location">
    <subcellularLocation>
        <location evidence="2">Cell membrane</location>
        <topology evidence="2">Multi-pass membrane protein</topology>
    </subcellularLocation>
</comment>
<keyword evidence="8 10" id="KW-1133">Transmembrane helix</keyword>
<dbReference type="PANTHER" id="PTHR36122:SF2">
    <property type="entry name" value="NICOTINAMIDE RIBOSIDE TRANSPORTER PNUC"/>
    <property type="match status" value="1"/>
</dbReference>
<keyword evidence="5" id="KW-0813">Transport</keyword>
<protein>
    <recommendedName>
        <fullName evidence="4">Nicotinamide riboside transporter PnuC</fullName>
    </recommendedName>
</protein>
<dbReference type="Proteomes" id="UP000555103">
    <property type="component" value="Unassembled WGS sequence"/>
</dbReference>
<keyword evidence="6" id="KW-1003">Cell membrane</keyword>
<evidence type="ECO:0000256" key="3">
    <source>
        <dbReference type="ARBA" id="ARBA00006669"/>
    </source>
</evidence>
<evidence type="ECO:0000256" key="2">
    <source>
        <dbReference type="ARBA" id="ARBA00004651"/>
    </source>
</evidence>
<feature type="transmembrane region" description="Helical" evidence="10">
    <location>
        <begin position="120"/>
        <end position="141"/>
    </location>
</feature>
<feature type="transmembrane region" description="Helical" evidence="10">
    <location>
        <begin position="6"/>
        <end position="24"/>
    </location>
</feature>
<reference evidence="11 12" key="1">
    <citation type="submission" date="2020-08" db="EMBL/GenBank/DDBJ databases">
        <title>Genomic Encyclopedia of Type Strains, Phase IV (KMG-IV): sequencing the most valuable type-strain genomes for metagenomic binning, comparative biology and taxonomic classification.</title>
        <authorList>
            <person name="Goeker M."/>
        </authorList>
    </citation>
    <scope>NUCLEOTIDE SEQUENCE [LARGE SCALE GENOMIC DNA]</scope>
    <source>
        <strain evidence="11 12">DSM 104969</strain>
    </source>
</reference>